<dbReference type="Proteomes" id="UP000007110">
    <property type="component" value="Unassembled WGS sequence"/>
</dbReference>
<dbReference type="OMA" id="IAFIHVF"/>
<dbReference type="RefSeq" id="XP_030828412.1">
    <property type="nucleotide sequence ID" value="XM_030972552.1"/>
</dbReference>
<dbReference type="GO" id="GO:0051225">
    <property type="term" value="P:spindle assembly"/>
    <property type="evidence" value="ECO:0000318"/>
    <property type="project" value="GO_Central"/>
</dbReference>
<dbReference type="InterPro" id="IPR029711">
    <property type="entry name" value="Haus7-like"/>
</dbReference>
<reference evidence="2" key="1">
    <citation type="submission" date="2015-02" db="EMBL/GenBank/DDBJ databases">
        <title>Genome sequencing for Strongylocentrotus purpuratus.</title>
        <authorList>
            <person name="Murali S."/>
            <person name="Liu Y."/>
            <person name="Vee V."/>
            <person name="English A."/>
            <person name="Wang M."/>
            <person name="Skinner E."/>
            <person name="Han Y."/>
            <person name="Muzny D.M."/>
            <person name="Worley K.C."/>
            <person name="Gibbs R.A."/>
        </authorList>
    </citation>
    <scope>NUCLEOTIDE SEQUENCE</scope>
</reference>
<protein>
    <recommendedName>
        <fullName evidence="3">HAUS augmin-like complex subunit 7</fullName>
    </recommendedName>
</protein>
<dbReference type="InterPro" id="IPR010604">
    <property type="entry name" value="Plant_AUG7"/>
</dbReference>
<dbReference type="OrthoDB" id="6435999at2759"/>
<dbReference type="GO" id="GO:0031023">
    <property type="term" value="P:microtubule organizing center organization"/>
    <property type="evidence" value="ECO:0000318"/>
    <property type="project" value="GO_Central"/>
</dbReference>
<dbReference type="AlphaFoldDB" id="A0A7M7MYG1"/>
<proteinExistence type="predicted"/>
<dbReference type="Pfam" id="PF06694">
    <property type="entry name" value="Plant_NMP1"/>
    <property type="match status" value="1"/>
</dbReference>
<dbReference type="GO" id="GO:0051011">
    <property type="term" value="F:microtubule minus-end binding"/>
    <property type="evidence" value="ECO:0000318"/>
    <property type="project" value="GO_Central"/>
</dbReference>
<dbReference type="GO" id="GO:0070652">
    <property type="term" value="C:HAUS complex"/>
    <property type="evidence" value="ECO:0000318"/>
    <property type="project" value="GO_Central"/>
</dbReference>
<reference evidence="1" key="2">
    <citation type="submission" date="2021-01" db="UniProtKB">
        <authorList>
            <consortium name="EnsemblMetazoa"/>
        </authorList>
    </citation>
    <scope>IDENTIFICATION</scope>
</reference>
<organism evidence="1 2">
    <name type="scientific">Strongylocentrotus purpuratus</name>
    <name type="common">Purple sea urchin</name>
    <dbReference type="NCBI Taxonomy" id="7668"/>
    <lineage>
        <taxon>Eukaryota</taxon>
        <taxon>Metazoa</taxon>
        <taxon>Echinodermata</taxon>
        <taxon>Eleutherozoa</taxon>
        <taxon>Echinozoa</taxon>
        <taxon>Echinoidea</taxon>
        <taxon>Euechinoidea</taxon>
        <taxon>Echinacea</taxon>
        <taxon>Camarodonta</taxon>
        <taxon>Echinidea</taxon>
        <taxon>Strongylocentrotidae</taxon>
        <taxon>Strongylocentrotus</taxon>
    </lineage>
</organism>
<dbReference type="PANTHER" id="PTHR14352:SF2">
    <property type="entry name" value="HAUS AUGMIN-LIKE COMPLEX SUBUNIT 7"/>
    <property type="match status" value="1"/>
</dbReference>
<evidence type="ECO:0000313" key="1">
    <source>
        <dbReference type="EnsemblMetazoa" id="XP_030828412"/>
    </source>
</evidence>
<dbReference type="InParanoid" id="A0A7M7MYG1"/>
<dbReference type="KEGG" id="spu:581318"/>
<sequence>MLGYVIEKFSCDHPRQVYFETEIIVIKMSRLNSASAEQLARSFKTRFDALDCPYVDGVDETWISELLYQPGEARIRLLQWLLSRYDVKFAEILDSQYWTSEAKMDTRIQAMTKLCSCLGLCRPGDVDLIRGVSTSHSKQASFWDKLLDIVTISDASEETHRDVTSSPGIVSESLPLWDQFCHDCQFVSSLAHGRDLQEALSPKVNLFPPDITRILAKRAADEEQRAAPPSIDALLEMSTHLSMELQQANQHLKDLQKAYPYPTPDPKALNKVCQTMKLVLSELVQLVTSFTFMFESEMRQFCNKAPPQLTQLGPAIKRVHTLLQQFSGLLTSLQSMHTSYYSIVNTKGIQSEESRPADLMASVSRSALKSYSEFVSIMEDSMKRQHNTWSESKVLSDSFR</sequence>
<name>A0A7M7MYG1_STRPU</name>
<dbReference type="GeneID" id="581318"/>
<dbReference type="EnsemblMetazoa" id="XM_030972552">
    <property type="protein sequence ID" value="XP_030828412"/>
    <property type="gene ID" value="LOC581318"/>
</dbReference>
<evidence type="ECO:0008006" key="3">
    <source>
        <dbReference type="Google" id="ProtNLM"/>
    </source>
</evidence>
<dbReference type="PANTHER" id="PTHR14352">
    <property type="entry name" value="HAUS AUGMIN-LIKE COMPLEX SUBUNIT 7"/>
    <property type="match status" value="1"/>
</dbReference>
<keyword evidence="2" id="KW-1185">Reference proteome</keyword>
<accession>A0A7M7MYG1</accession>
<evidence type="ECO:0000313" key="2">
    <source>
        <dbReference type="Proteomes" id="UP000007110"/>
    </source>
</evidence>
<dbReference type="CTD" id="55559"/>